<evidence type="ECO:0000313" key="2">
    <source>
        <dbReference type="Proteomes" id="UP000024635"/>
    </source>
</evidence>
<organism evidence="1 2">
    <name type="scientific">Ancylostoma ceylanicum</name>
    <dbReference type="NCBI Taxonomy" id="53326"/>
    <lineage>
        <taxon>Eukaryota</taxon>
        <taxon>Metazoa</taxon>
        <taxon>Ecdysozoa</taxon>
        <taxon>Nematoda</taxon>
        <taxon>Chromadorea</taxon>
        <taxon>Rhabditida</taxon>
        <taxon>Rhabditina</taxon>
        <taxon>Rhabditomorpha</taxon>
        <taxon>Strongyloidea</taxon>
        <taxon>Ancylostomatidae</taxon>
        <taxon>Ancylostomatinae</taxon>
        <taxon>Ancylostoma</taxon>
    </lineage>
</organism>
<dbReference type="AlphaFoldDB" id="A0A016UIH1"/>
<accession>A0A016UIH1</accession>
<evidence type="ECO:0000313" key="1">
    <source>
        <dbReference type="EMBL" id="EYC14612.1"/>
    </source>
</evidence>
<protein>
    <submittedName>
        <fullName evidence="1">Uncharacterized protein</fullName>
    </submittedName>
</protein>
<dbReference type="EMBL" id="JARK01001376">
    <property type="protein sequence ID" value="EYC14612.1"/>
    <property type="molecule type" value="Genomic_DNA"/>
</dbReference>
<reference evidence="2" key="1">
    <citation type="journal article" date="2015" name="Nat. Genet.">
        <title>The genome and transcriptome of the zoonotic hookworm Ancylostoma ceylanicum identify infection-specific gene families.</title>
        <authorList>
            <person name="Schwarz E.M."/>
            <person name="Hu Y."/>
            <person name="Antoshechkin I."/>
            <person name="Miller M.M."/>
            <person name="Sternberg P.W."/>
            <person name="Aroian R.V."/>
        </authorList>
    </citation>
    <scope>NUCLEOTIDE SEQUENCE</scope>
    <source>
        <strain evidence="2">HY135</strain>
    </source>
</reference>
<proteinExistence type="predicted"/>
<dbReference type="STRING" id="53326.A0A016UIH1"/>
<name>A0A016UIH1_9BILA</name>
<sequence>MTKDHDRDEVSRRLSTRDGEQLIYRLAKSRQRKAEDIEKFHGINDECDQLLMNRKQVTIRWRDYSENMSIGEFDHRLILIAQPFYGSTQRITTEETVAALKKMKAGKAVGSDDAEAELWMSRFWNRRGWPTKFFNEVVTEQRTPDAWQRSTTVPLWKGKGNLIMRNIDKFVCCLIQ</sequence>
<dbReference type="Proteomes" id="UP000024635">
    <property type="component" value="Unassembled WGS sequence"/>
</dbReference>
<comment type="caution">
    <text evidence="1">The sequence shown here is derived from an EMBL/GenBank/DDBJ whole genome shotgun (WGS) entry which is preliminary data.</text>
</comment>
<keyword evidence="2" id="KW-1185">Reference proteome</keyword>
<gene>
    <name evidence="1" type="primary">Acey_s0040.g307</name>
    <name evidence="1" type="ORF">Y032_0040g307</name>
</gene>
<dbReference type="OrthoDB" id="6375694at2759"/>